<evidence type="ECO:0000313" key="2">
    <source>
        <dbReference type="Proteomes" id="UP000789759"/>
    </source>
</evidence>
<feature type="non-terminal residue" evidence="1">
    <location>
        <position position="96"/>
    </location>
</feature>
<name>A0A9N9KK54_9GLOM</name>
<dbReference type="OrthoDB" id="2477600at2759"/>
<protein>
    <submittedName>
        <fullName evidence="1">6937_t:CDS:1</fullName>
    </submittedName>
</protein>
<dbReference type="AlphaFoldDB" id="A0A9N9KK54"/>
<sequence>NEHPVSFKIPTPIKFLHELVNSAEKQFMKINKIDYNINCQIYYFYEYFKAFLQAATQNDKIFNLSYNQAIKKATTQITDIYFLARIIIYFEILKQN</sequence>
<organism evidence="1 2">
    <name type="scientific">Cetraspora pellucida</name>
    <dbReference type="NCBI Taxonomy" id="1433469"/>
    <lineage>
        <taxon>Eukaryota</taxon>
        <taxon>Fungi</taxon>
        <taxon>Fungi incertae sedis</taxon>
        <taxon>Mucoromycota</taxon>
        <taxon>Glomeromycotina</taxon>
        <taxon>Glomeromycetes</taxon>
        <taxon>Diversisporales</taxon>
        <taxon>Gigasporaceae</taxon>
        <taxon>Cetraspora</taxon>
    </lineage>
</organism>
<gene>
    <name evidence="1" type="ORF">CPELLU_LOCUS21799</name>
</gene>
<proteinExistence type="predicted"/>
<keyword evidence="2" id="KW-1185">Reference proteome</keyword>
<dbReference type="EMBL" id="CAJVQA010086136">
    <property type="protein sequence ID" value="CAG8839067.1"/>
    <property type="molecule type" value="Genomic_DNA"/>
</dbReference>
<comment type="caution">
    <text evidence="1">The sequence shown here is derived from an EMBL/GenBank/DDBJ whole genome shotgun (WGS) entry which is preliminary data.</text>
</comment>
<evidence type="ECO:0000313" key="1">
    <source>
        <dbReference type="EMBL" id="CAG8839067.1"/>
    </source>
</evidence>
<feature type="non-terminal residue" evidence="1">
    <location>
        <position position="1"/>
    </location>
</feature>
<dbReference type="Proteomes" id="UP000789759">
    <property type="component" value="Unassembled WGS sequence"/>
</dbReference>
<reference evidence="1" key="1">
    <citation type="submission" date="2021-06" db="EMBL/GenBank/DDBJ databases">
        <authorList>
            <person name="Kallberg Y."/>
            <person name="Tangrot J."/>
            <person name="Rosling A."/>
        </authorList>
    </citation>
    <scope>NUCLEOTIDE SEQUENCE</scope>
    <source>
        <strain evidence="1">FL966</strain>
    </source>
</reference>
<accession>A0A9N9KK54</accession>